<dbReference type="PANTHER" id="PTHR14272">
    <property type="entry name" value="SERTA DOMAIN-CONTAINING PROTEIN 4"/>
    <property type="match status" value="1"/>
</dbReference>
<keyword evidence="5" id="KW-1185">Reference proteome</keyword>
<evidence type="ECO:0000313" key="5">
    <source>
        <dbReference type="Proteomes" id="UP000694388"/>
    </source>
</evidence>
<feature type="region of interest" description="Disordered" evidence="1">
    <location>
        <begin position="31"/>
        <end position="57"/>
    </location>
</feature>
<feature type="chain" id="PRO_5034828105" description="SERTA domain-containing protein" evidence="2">
    <location>
        <begin position="22"/>
        <end position="338"/>
    </location>
</feature>
<evidence type="ECO:0000256" key="2">
    <source>
        <dbReference type="SAM" id="SignalP"/>
    </source>
</evidence>
<evidence type="ECO:0000313" key="4">
    <source>
        <dbReference type="Ensembl" id="ENSEBUP00000016635.1"/>
    </source>
</evidence>
<dbReference type="Pfam" id="PF06031">
    <property type="entry name" value="SERTA"/>
    <property type="match status" value="1"/>
</dbReference>
<feature type="domain" description="SERTA" evidence="3">
    <location>
        <begin position="101"/>
        <end position="147"/>
    </location>
</feature>
<accession>A0A8C4QJX1</accession>
<proteinExistence type="predicted"/>
<evidence type="ECO:0000259" key="3">
    <source>
        <dbReference type="PROSITE" id="PS51053"/>
    </source>
</evidence>
<dbReference type="Ensembl" id="ENSEBUT00000017211.1">
    <property type="protein sequence ID" value="ENSEBUP00000016635.1"/>
    <property type="gene ID" value="ENSEBUG00000010441.1"/>
</dbReference>
<dbReference type="PANTHER" id="PTHR14272:SF4">
    <property type="entry name" value="SERTA DOMAIN-CONTAINING PROTEIN 4"/>
    <property type="match status" value="1"/>
</dbReference>
<reference evidence="4" key="1">
    <citation type="submission" date="2025-08" db="UniProtKB">
        <authorList>
            <consortium name="Ensembl"/>
        </authorList>
    </citation>
    <scope>IDENTIFICATION</scope>
</reference>
<dbReference type="InterPro" id="IPR029708">
    <property type="entry name" value="SERTAD4"/>
</dbReference>
<dbReference type="InterPro" id="IPR009263">
    <property type="entry name" value="SERTA_dom"/>
</dbReference>
<keyword evidence="2" id="KW-0732">Signal</keyword>
<reference evidence="4" key="2">
    <citation type="submission" date="2025-09" db="UniProtKB">
        <authorList>
            <consortium name="Ensembl"/>
        </authorList>
    </citation>
    <scope>IDENTIFICATION</scope>
</reference>
<dbReference type="PROSITE" id="PS51053">
    <property type="entry name" value="SERTA"/>
    <property type="match status" value="1"/>
</dbReference>
<name>A0A8C4QJX1_EPTBU</name>
<evidence type="ECO:0000256" key="1">
    <source>
        <dbReference type="SAM" id="MobiDB-lite"/>
    </source>
</evidence>
<feature type="signal peptide" evidence="2">
    <location>
        <begin position="1"/>
        <end position="21"/>
    </location>
</feature>
<feature type="region of interest" description="Disordered" evidence="1">
    <location>
        <begin position="156"/>
        <end position="189"/>
    </location>
</feature>
<feature type="region of interest" description="Disordered" evidence="1">
    <location>
        <begin position="273"/>
        <end position="338"/>
    </location>
</feature>
<feature type="compositionally biased region" description="Acidic residues" evidence="1">
    <location>
        <begin position="290"/>
        <end position="309"/>
    </location>
</feature>
<dbReference type="AlphaFoldDB" id="A0A8C4QJX1"/>
<protein>
    <recommendedName>
        <fullName evidence="3">SERTA domain-containing protein</fullName>
    </recommendedName>
</protein>
<dbReference type="GO" id="GO:0005634">
    <property type="term" value="C:nucleus"/>
    <property type="evidence" value="ECO:0007669"/>
    <property type="project" value="InterPro"/>
</dbReference>
<dbReference type="Proteomes" id="UP000694388">
    <property type="component" value="Unplaced"/>
</dbReference>
<organism evidence="4 5">
    <name type="scientific">Eptatretus burgeri</name>
    <name type="common">Inshore hagfish</name>
    <dbReference type="NCBI Taxonomy" id="7764"/>
    <lineage>
        <taxon>Eukaryota</taxon>
        <taxon>Metazoa</taxon>
        <taxon>Chordata</taxon>
        <taxon>Craniata</taxon>
        <taxon>Vertebrata</taxon>
        <taxon>Cyclostomata</taxon>
        <taxon>Myxini</taxon>
        <taxon>Myxiniformes</taxon>
        <taxon>Myxinidae</taxon>
        <taxon>Eptatretinae</taxon>
        <taxon>Eptatretus</taxon>
    </lineage>
</organism>
<sequence>MCVSTHLTVQLPLCWLQQVVMTLVLPQGLTDGSSLSEDGPEENQEPDAPSEPFLDIPGPPSQDAVTCRLAATSLASLKRKFAEDECCVQTWCYGPVPGAWFFEERAHLLRLSVHKLQLLDDPESLLRRSVLINNLLRRLQLPSNGDVAATATTHAMPLSWPPVDESQSDAGMSDPESSAEALDSKRPRVGLWPQDSASGSSFYSSWQAGAYCFPPPTWYGANLPNSGPAERRIERPFPYGYLLVHRFNGGLISGFAPYFACPPPDVAHAISTQLSTSEEQSTDDRKGDTDTDATPDFDGNEEEALDDVESPACEPKRLRMSFRSPLEASPGKLGSIER</sequence>